<evidence type="ECO:0000313" key="3">
    <source>
        <dbReference type="Proteomes" id="UP000225740"/>
    </source>
</evidence>
<organism evidence="2 3">
    <name type="scientific">Rhodopirellula bahusiensis</name>
    <dbReference type="NCBI Taxonomy" id="2014065"/>
    <lineage>
        <taxon>Bacteria</taxon>
        <taxon>Pseudomonadati</taxon>
        <taxon>Planctomycetota</taxon>
        <taxon>Planctomycetia</taxon>
        <taxon>Pirellulales</taxon>
        <taxon>Pirellulaceae</taxon>
        <taxon>Rhodopirellula</taxon>
    </lineage>
</organism>
<comment type="caution">
    <text evidence="2">The sequence shown here is derived from an EMBL/GenBank/DDBJ whole genome shotgun (WGS) entry which is preliminary data.</text>
</comment>
<dbReference type="EMBL" id="NIZW01000001">
    <property type="protein sequence ID" value="PHQ37025.1"/>
    <property type="molecule type" value="Genomic_DNA"/>
</dbReference>
<accession>A0A2G1WDA6</accession>
<gene>
    <name evidence="2" type="ORF">CEE69_01235</name>
</gene>
<evidence type="ECO:0000313" key="2">
    <source>
        <dbReference type="EMBL" id="PHQ37025.1"/>
    </source>
</evidence>
<dbReference type="InterPro" id="IPR018960">
    <property type="entry name" value="DUF1990"/>
</dbReference>
<evidence type="ECO:0000259" key="1">
    <source>
        <dbReference type="Pfam" id="PF09348"/>
    </source>
</evidence>
<proteinExistence type="predicted"/>
<keyword evidence="3" id="KW-1185">Reference proteome</keyword>
<feature type="domain" description="DUF1990" evidence="1">
    <location>
        <begin position="3"/>
        <end position="75"/>
    </location>
</feature>
<dbReference type="Proteomes" id="UP000225740">
    <property type="component" value="Unassembled WGS sequence"/>
</dbReference>
<sequence>MVAYKFPDPGRVVGYFDASSELNGQTMLLQAKFLWMSFVFGVRVSQVLDERRVEDVGGYRKRFGYAYRTLQGHWEIEWVKQWLGYPSHHLPVVATGSIPCIYRRAAFPHRATPGSLPRATLVRQGPASPMRSHACVLLMDVPVKSRSFSSPSFLSKCLIFSR</sequence>
<name>A0A2G1WDA6_9BACT</name>
<protein>
    <recommendedName>
        <fullName evidence="1">DUF1990 domain-containing protein</fullName>
    </recommendedName>
</protein>
<dbReference type="AlphaFoldDB" id="A0A2G1WDA6"/>
<dbReference type="Pfam" id="PF09348">
    <property type="entry name" value="DUF1990"/>
    <property type="match status" value="1"/>
</dbReference>
<reference evidence="2 3" key="1">
    <citation type="submission" date="2017-06" db="EMBL/GenBank/DDBJ databases">
        <title>Description of Rhodopirellula bahusiensis sp. nov.</title>
        <authorList>
            <person name="Kizina J."/>
            <person name="Harder J."/>
        </authorList>
    </citation>
    <scope>NUCLEOTIDE SEQUENCE [LARGE SCALE GENOMIC DNA]</scope>
    <source>
        <strain evidence="2 3">SWK21</strain>
    </source>
</reference>